<name>A0A139QQF7_9STRE</name>
<evidence type="ECO:0000313" key="1">
    <source>
        <dbReference type="EMBL" id="KXU04750.1"/>
    </source>
</evidence>
<accession>A0A139QQF7</accession>
<dbReference type="Proteomes" id="UP000071927">
    <property type="component" value="Unassembled WGS sequence"/>
</dbReference>
<gene>
    <name evidence="1" type="ORF">SGADD03_01788</name>
</gene>
<dbReference type="AlphaFoldDB" id="A0A139QQF7"/>
<reference evidence="1 2" key="1">
    <citation type="submission" date="2016-01" db="EMBL/GenBank/DDBJ databases">
        <title>Highly variable Streptococcus oralis are common among viridans streptococci isolated from primates.</title>
        <authorList>
            <person name="Denapaite D."/>
            <person name="Rieger M."/>
            <person name="Koendgen S."/>
            <person name="Brueckner R."/>
            <person name="Ochigava I."/>
            <person name="Kappeler P."/>
            <person name="Maetz-Rensing K."/>
            <person name="Leendertz F."/>
            <person name="Hakenbeck R."/>
        </authorList>
    </citation>
    <scope>NUCLEOTIDE SEQUENCE [LARGE SCALE GENOMIC DNA]</scope>
    <source>
        <strain evidence="1 2">DD03</strain>
    </source>
</reference>
<evidence type="ECO:0000313" key="2">
    <source>
        <dbReference type="Proteomes" id="UP000071927"/>
    </source>
</evidence>
<organism evidence="1 2">
    <name type="scientific">Streptococcus gallolyticus</name>
    <dbReference type="NCBI Taxonomy" id="315405"/>
    <lineage>
        <taxon>Bacteria</taxon>
        <taxon>Bacillati</taxon>
        <taxon>Bacillota</taxon>
        <taxon>Bacilli</taxon>
        <taxon>Lactobacillales</taxon>
        <taxon>Streptococcaceae</taxon>
        <taxon>Streptococcus</taxon>
    </lineage>
</organism>
<comment type="caution">
    <text evidence="1">The sequence shown here is derived from an EMBL/GenBank/DDBJ whole genome shotgun (WGS) entry which is preliminary data.</text>
</comment>
<dbReference type="EMBL" id="LQXV01000358">
    <property type="protein sequence ID" value="KXU04750.1"/>
    <property type="molecule type" value="Genomic_DNA"/>
</dbReference>
<proteinExistence type="predicted"/>
<sequence>MPIKERKSLKALFEIAIMQLRSGDLEISESFDNFGWC</sequence>
<protein>
    <submittedName>
        <fullName evidence="1">Uncharacterized protein</fullName>
    </submittedName>
</protein>